<feature type="domain" description="FAD dependent oxidoreductase" evidence="10">
    <location>
        <begin position="121"/>
        <end position="383"/>
    </location>
</feature>
<comment type="similarity">
    <text evidence="2">Belongs to the DAMOX/DASOX family.</text>
</comment>
<evidence type="ECO:0000256" key="1">
    <source>
        <dbReference type="ARBA" id="ARBA00001974"/>
    </source>
</evidence>
<evidence type="ECO:0000256" key="2">
    <source>
        <dbReference type="ARBA" id="ARBA00006730"/>
    </source>
</evidence>
<sequence length="391" mass="42029">MDRRGFLHSCGALAASAAVPVALAGCAATLPIATRRTAAAPDLSFADACGIPPVHVSAEREIRTVVGLRPYRPSGFVVRAERFGDTLVVHNYGHGGSGITLSWGTSKLAVDLGAPGHRGPVAVLGSGAVGLSNAILLQEAGFDVTIHTKALPPETTSNIAGGQWFPAYLSERAKRTPAFEAQLLAAAQFAYRRYQIMMGPRWGVRWMRNYYLSHEPFNEGGYIGMDSPLRELMPEHRDLAPGEHPFADYAHLRQFDTPVIEPPVYLAAMLDEFRIAGGRVRVGEITDLAALQALPEKLVFNCTGLGAKALFGDAELTPVKGQLTVLLPQPEVEYAVIAGDFYMFSRADGILLGGTHAEGDWSLEPDLAAKRRVLAGHKSLFDGFRACGRKA</sequence>
<keyword evidence="9" id="KW-0732">Signal</keyword>
<evidence type="ECO:0000256" key="9">
    <source>
        <dbReference type="SAM" id="SignalP"/>
    </source>
</evidence>
<keyword evidence="3" id="KW-0285">Flavoprotein</keyword>
<evidence type="ECO:0000256" key="3">
    <source>
        <dbReference type="ARBA" id="ARBA00022630"/>
    </source>
</evidence>
<dbReference type="Gene3D" id="3.30.9.10">
    <property type="entry name" value="D-Amino Acid Oxidase, subunit A, domain 2"/>
    <property type="match status" value="1"/>
</dbReference>
<dbReference type="PROSITE" id="PS51257">
    <property type="entry name" value="PROKAR_LIPOPROTEIN"/>
    <property type="match status" value="1"/>
</dbReference>
<evidence type="ECO:0000256" key="4">
    <source>
        <dbReference type="ARBA" id="ARBA00022827"/>
    </source>
</evidence>
<evidence type="ECO:0000259" key="10">
    <source>
        <dbReference type="Pfam" id="PF01266"/>
    </source>
</evidence>
<dbReference type="GO" id="GO:0003884">
    <property type="term" value="F:D-amino-acid oxidase activity"/>
    <property type="evidence" value="ECO:0007669"/>
    <property type="project" value="UniProtKB-EC"/>
</dbReference>
<dbReference type="InterPro" id="IPR006076">
    <property type="entry name" value="FAD-dep_OxRdtase"/>
</dbReference>
<reference evidence="11 12" key="1">
    <citation type="submission" date="2020-07" db="EMBL/GenBank/DDBJ databases">
        <title>Genomic Encyclopedia of Type Strains, Phase IV (KMG-V): Genome sequencing to study the core and pangenomes of soil and plant-associated prokaryotes.</title>
        <authorList>
            <person name="Whitman W."/>
        </authorList>
    </citation>
    <scope>NUCLEOTIDE SEQUENCE [LARGE SCALE GENOMIC DNA]</scope>
    <source>
        <strain evidence="11 12">RH2WT43</strain>
    </source>
</reference>
<dbReference type="InterPro" id="IPR006311">
    <property type="entry name" value="TAT_signal"/>
</dbReference>
<dbReference type="GO" id="GO:0019478">
    <property type="term" value="P:D-amino acid catabolic process"/>
    <property type="evidence" value="ECO:0007669"/>
    <property type="project" value="TreeGrafter"/>
</dbReference>
<evidence type="ECO:0000256" key="7">
    <source>
        <dbReference type="ARBA" id="ARBA00039751"/>
    </source>
</evidence>
<accession>A0A839F5T2</accession>
<dbReference type="GO" id="GO:0005737">
    <property type="term" value="C:cytoplasm"/>
    <property type="evidence" value="ECO:0007669"/>
    <property type="project" value="TreeGrafter"/>
</dbReference>
<dbReference type="EMBL" id="JACGXL010000002">
    <property type="protein sequence ID" value="MBA8887594.1"/>
    <property type="molecule type" value="Genomic_DNA"/>
</dbReference>
<evidence type="ECO:0000313" key="12">
    <source>
        <dbReference type="Proteomes" id="UP000550401"/>
    </source>
</evidence>
<dbReference type="PROSITE" id="PS51318">
    <property type="entry name" value="TAT"/>
    <property type="match status" value="1"/>
</dbReference>
<gene>
    <name evidence="11" type="ORF">FHW12_001808</name>
</gene>
<comment type="cofactor">
    <cofactor evidence="1">
        <name>FAD</name>
        <dbReference type="ChEBI" id="CHEBI:57692"/>
    </cofactor>
</comment>
<evidence type="ECO:0000256" key="8">
    <source>
        <dbReference type="ARBA" id="ARBA00049547"/>
    </source>
</evidence>
<evidence type="ECO:0000313" key="11">
    <source>
        <dbReference type="EMBL" id="MBA8887594.1"/>
    </source>
</evidence>
<dbReference type="InterPro" id="IPR023209">
    <property type="entry name" value="DAO"/>
</dbReference>
<dbReference type="Pfam" id="PF01266">
    <property type="entry name" value="DAO"/>
    <property type="match status" value="1"/>
</dbReference>
<name>A0A839F5T2_9GAMM</name>
<comment type="catalytic activity">
    <reaction evidence="8">
        <text>a D-alpha-amino acid + O2 + H2O = a 2-oxocarboxylate + H2O2 + NH4(+)</text>
        <dbReference type="Rhea" id="RHEA:21816"/>
        <dbReference type="ChEBI" id="CHEBI:15377"/>
        <dbReference type="ChEBI" id="CHEBI:15379"/>
        <dbReference type="ChEBI" id="CHEBI:16240"/>
        <dbReference type="ChEBI" id="CHEBI:28938"/>
        <dbReference type="ChEBI" id="CHEBI:35179"/>
        <dbReference type="ChEBI" id="CHEBI:59871"/>
        <dbReference type="EC" id="1.4.3.3"/>
    </reaction>
    <physiologicalReaction direction="left-to-right" evidence="8">
        <dbReference type="Rhea" id="RHEA:21817"/>
    </physiologicalReaction>
</comment>
<proteinExistence type="inferred from homology"/>
<dbReference type="GO" id="GO:0071949">
    <property type="term" value="F:FAD binding"/>
    <property type="evidence" value="ECO:0007669"/>
    <property type="project" value="InterPro"/>
</dbReference>
<keyword evidence="12" id="KW-1185">Reference proteome</keyword>
<dbReference type="PANTHER" id="PTHR11530:SF11">
    <property type="entry name" value="D-ASPARTATE OXIDASE"/>
    <property type="match status" value="1"/>
</dbReference>
<dbReference type="Gene3D" id="3.40.50.720">
    <property type="entry name" value="NAD(P)-binding Rossmann-like Domain"/>
    <property type="match status" value="2"/>
</dbReference>
<dbReference type="EC" id="1.4.3.3" evidence="6"/>
<feature type="chain" id="PRO_5032640758" description="D-amino-acid oxidase" evidence="9">
    <location>
        <begin position="25"/>
        <end position="391"/>
    </location>
</feature>
<evidence type="ECO:0000256" key="5">
    <source>
        <dbReference type="ARBA" id="ARBA00023002"/>
    </source>
</evidence>
<organism evidence="11 12">
    <name type="scientific">Dokdonella fugitiva</name>
    <dbReference type="NCBI Taxonomy" id="328517"/>
    <lineage>
        <taxon>Bacteria</taxon>
        <taxon>Pseudomonadati</taxon>
        <taxon>Pseudomonadota</taxon>
        <taxon>Gammaproteobacteria</taxon>
        <taxon>Lysobacterales</taxon>
        <taxon>Rhodanobacteraceae</taxon>
        <taxon>Dokdonella</taxon>
    </lineage>
</organism>
<dbReference type="AlphaFoldDB" id="A0A839F5T2"/>
<dbReference type="Proteomes" id="UP000550401">
    <property type="component" value="Unassembled WGS sequence"/>
</dbReference>
<feature type="signal peptide" evidence="9">
    <location>
        <begin position="1"/>
        <end position="24"/>
    </location>
</feature>
<protein>
    <recommendedName>
        <fullName evidence="7">D-amino-acid oxidase</fullName>
        <ecNumber evidence="6">1.4.3.3</ecNumber>
    </recommendedName>
</protein>
<keyword evidence="5" id="KW-0560">Oxidoreductase</keyword>
<dbReference type="RefSeq" id="WP_182530651.1">
    <property type="nucleotide sequence ID" value="NZ_JACGXL010000002.1"/>
</dbReference>
<comment type="caution">
    <text evidence="11">The sequence shown here is derived from an EMBL/GenBank/DDBJ whole genome shotgun (WGS) entry which is preliminary data.</text>
</comment>
<evidence type="ECO:0000256" key="6">
    <source>
        <dbReference type="ARBA" id="ARBA00039101"/>
    </source>
</evidence>
<keyword evidence="4" id="KW-0274">FAD</keyword>
<dbReference type="SUPFAM" id="SSF51971">
    <property type="entry name" value="Nucleotide-binding domain"/>
    <property type="match status" value="1"/>
</dbReference>
<dbReference type="PANTHER" id="PTHR11530">
    <property type="entry name" value="D-AMINO ACID OXIDASE"/>
    <property type="match status" value="1"/>
</dbReference>